<dbReference type="EMBL" id="QEIV01000231">
    <property type="protein sequence ID" value="PWZ99388.1"/>
    <property type="molecule type" value="Genomic_DNA"/>
</dbReference>
<dbReference type="NCBIfam" id="TIGR01549">
    <property type="entry name" value="HAD-SF-IA-v1"/>
    <property type="match status" value="1"/>
</dbReference>
<dbReference type="NCBIfam" id="TIGR01509">
    <property type="entry name" value="HAD-SF-IA-v3"/>
    <property type="match status" value="1"/>
</dbReference>
<protein>
    <submittedName>
        <fullName evidence="1">HAD family hydrolase</fullName>
    </submittedName>
</protein>
<dbReference type="RefSeq" id="WP_014613141.1">
    <property type="nucleotide sequence ID" value="NZ_AP019372.1"/>
</dbReference>
<dbReference type="Gene3D" id="3.40.50.1000">
    <property type="entry name" value="HAD superfamily/HAD-like"/>
    <property type="match status" value="1"/>
</dbReference>
<dbReference type="PRINTS" id="PR00413">
    <property type="entry name" value="HADHALOGNASE"/>
</dbReference>
<dbReference type="InterPro" id="IPR006439">
    <property type="entry name" value="HAD-SF_hydro_IA"/>
</dbReference>
<reference evidence="1 2" key="1">
    <citation type="journal article" date="2018" name="Vet. Microbiol.">
        <title>Clonal diversity and geographic distribution of methicillin-resistant Staphylococcus pseudintermedius from Australian animals: Discovery of novel sequence types.</title>
        <authorList>
            <person name="Worthing K.A."/>
            <person name="Abraham S."/>
            <person name="Coombs G.W."/>
            <person name="Pang S."/>
            <person name="Saputra S."/>
            <person name="Jordan D."/>
            <person name="Trott D.J."/>
            <person name="Norris J.M."/>
        </authorList>
    </citation>
    <scope>NUCLEOTIDE SEQUENCE [LARGE SCALE GENOMIC DNA]</scope>
    <source>
        <strain evidence="1 2">ST71 3</strain>
    </source>
</reference>
<evidence type="ECO:0000313" key="2">
    <source>
        <dbReference type="Proteomes" id="UP000246351"/>
    </source>
</evidence>
<dbReference type="Proteomes" id="UP000246351">
    <property type="component" value="Unassembled WGS sequence"/>
</dbReference>
<organism evidence="1 2">
    <name type="scientific">Staphylococcus pseudintermedius</name>
    <dbReference type="NCBI Taxonomy" id="283734"/>
    <lineage>
        <taxon>Bacteria</taxon>
        <taxon>Bacillati</taxon>
        <taxon>Bacillota</taxon>
        <taxon>Bacilli</taxon>
        <taxon>Bacillales</taxon>
        <taxon>Staphylococcaceae</taxon>
        <taxon>Staphylococcus</taxon>
        <taxon>Staphylococcus intermedius group</taxon>
    </lineage>
</organism>
<dbReference type="PANTHER" id="PTHR18901:SF38">
    <property type="entry name" value="PSEUDOURIDINE-5'-PHOSPHATASE"/>
    <property type="match status" value="1"/>
</dbReference>
<name>A0A2A4EH95_STAPS</name>
<dbReference type="InterPro" id="IPR023214">
    <property type="entry name" value="HAD_sf"/>
</dbReference>
<comment type="caution">
    <text evidence="1">The sequence shown here is derived from an EMBL/GenBank/DDBJ whole genome shotgun (WGS) entry which is preliminary data.</text>
</comment>
<dbReference type="SFLD" id="SFLDG01129">
    <property type="entry name" value="C1.5:_HAD__Beta-PGM__Phosphata"/>
    <property type="match status" value="1"/>
</dbReference>
<dbReference type="SUPFAM" id="SSF56784">
    <property type="entry name" value="HAD-like"/>
    <property type="match status" value="1"/>
</dbReference>
<dbReference type="InterPro" id="IPR023198">
    <property type="entry name" value="PGP-like_dom2"/>
</dbReference>
<evidence type="ECO:0000313" key="1">
    <source>
        <dbReference type="EMBL" id="PWZ99388.1"/>
    </source>
</evidence>
<dbReference type="Gene3D" id="1.10.150.240">
    <property type="entry name" value="Putative phosphatase, domain 2"/>
    <property type="match status" value="1"/>
</dbReference>
<gene>
    <name evidence="1" type="ORF">DD924_02935</name>
</gene>
<sequence>MYRAVIFDFDGTIIDTEQHLYETVNRYLNEAGHANMSADFYRSNIGGRALGIHQHLLTHLGEMLTDQVYQEHYETAGQLPLRPGVLELMQQLHQRHIPMGIASSSTRHHIESLVQKLGIEKYISVIKGREDVETVKPAPDLYLAAVQALNYSPTHCLAIEDSVNGATGAICAGLDVIVNSNQFTAQSDFSELDLLAKDVDLSQVVAQYFDGVQR</sequence>
<keyword evidence="1" id="KW-0378">Hydrolase</keyword>
<accession>A0A2A4EH95</accession>
<dbReference type="AlphaFoldDB" id="A0A2A4EH95"/>
<dbReference type="GO" id="GO:0016787">
    <property type="term" value="F:hydrolase activity"/>
    <property type="evidence" value="ECO:0007669"/>
    <property type="project" value="UniProtKB-KW"/>
</dbReference>
<dbReference type="CDD" id="cd16423">
    <property type="entry name" value="HAD_BPGM-like"/>
    <property type="match status" value="1"/>
</dbReference>
<dbReference type="InterPro" id="IPR036412">
    <property type="entry name" value="HAD-like_sf"/>
</dbReference>
<dbReference type="STRING" id="937773.SPSINT_1984"/>
<dbReference type="PANTHER" id="PTHR18901">
    <property type="entry name" value="2-DEOXYGLUCOSE-6-PHOSPHATE PHOSPHATASE 2"/>
    <property type="match status" value="1"/>
</dbReference>
<proteinExistence type="predicted"/>
<dbReference type="GeneID" id="93823653"/>
<dbReference type="Pfam" id="PF13419">
    <property type="entry name" value="HAD_2"/>
    <property type="match status" value="1"/>
</dbReference>
<dbReference type="InterPro" id="IPR041492">
    <property type="entry name" value="HAD_2"/>
</dbReference>
<dbReference type="SFLD" id="SFLDS00003">
    <property type="entry name" value="Haloacid_Dehalogenase"/>
    <property type="match status" value="1"/>
</dbReference>